<evidence type="ECO:0000256" key="2">
    <source>
        <dbReference type="ARBA" id="ARBA00011881"/>
    </source>
</evidence>
<dbReference type="InterPro" id="IPR001110">
    <property type="entry name" value="UPF0012_CS"/>
</dbReference>
<dbReference type="PROSITE" id="PS51084">
    <property type="entry name" value="HIT_2"/>
    <property type="match status" value="1"/>
</dbReference>
<comment type="function">
    <text evidence="8">Cleaves A-5'-PPP-5'A to yield AMP and ADP.</text>
</comment>
<dbReference type="GO" id="GO:0000166">
    <property type="term" value="F:nucleotide binding"/>
    <property type="evidence" value="ECO:0007669"/>
    <property type="project" value="UniProtKB-KW"/>
</dbReference>
<dbReference type="PANTHER" id="PTHR23088">
    <property type="entry name" value="NITRILASE-RELATED"/>
    <property type="match status" value="1"/>
</dbReference>
<dbReference type="InterPro" id="IPR039383">
    <property type="entry name" value="FHIT"/>
</dbReference>
<dbReference type="InterPro" id="IPR045254">
    <property type="entry name" value="Nit1/2_C-N_Hydrolase"/>
</dbReference>
<dbReference type="GO" id="GO:0016811">
    <property type="term" value="F:hydrolase activity, acting on carbon-nitrogen (but not peptide) bonds, in linear amides"/>
    <property type="evidence" value="ECO:0007669"/>
    <property type="project" value="InterPro"/>
</dbReference>
<dbReference type="AlphaFoldDB" id="A0AAV7X6C8"/>
<dbReference type="InterPro" id="IPR036526">
    <property type="entry name" value="C-N_Hydrolase_sf"/>
</dbReference>
<gene>
    <name evidence="17" type="ORF">ONE63_004442</name>
</gene>
<feature type="binding site" evidence="12">
    <location>
        <position position="424"/>
    </location>
    <ligand>
        <name>substrate</name>
    </ligand>
</feature>
<dbReference type="PROSITE" id="PS50263">
    <property type="entry name" value="CN_HYDROLASE"/>
    <property type="match status" value="1"/>
</dbReference>
<organism evidence="17 18">
    <name type="scientific">Megalurothrips usitatus</name>
    <name type="common">bean blossom thrips</name>
    <dbReference type="NCBI Taxonomy" id="439358"/>
    <lineage>
        <taxon>Eukaryota</taxon>
        <taxon>Metazoa</taxon>
        <taxon>Ecdysozoa</taxon>
        <taxon>Arthropoda</taxon>
        <taxon>Hexapoda</taxon>
        <taxon>Insecta</taxon>
        <taxon>Pterygota</taxon>
        <taxon>Neoptera</taxon>
        <taxon>Paraneoptera</taxon>
        <taxon>Thysanoptera</taxon>
        <taxon>Terebrantia</taxon>
        <taxon>Thripoidea</taxon>
        <taxon>Thripidae</taxon>
        <taxon>Megalurothrips</taxon>
    </lineage>
</organism>
<dbReference type="GO" id="GO:0047710">
    <property type="term" value="F:bis(5'-adenosyl)-triphosphatase activity"/>
    <property type="evidence" value="ECO:0007669"/>
    <property type="project" value="UniProtKB-EC"/>
</dbReference>
<evidence type="ECO:0000256" key="6">
    <source>
        <dbReference type="ARBA" id="ARBA00023268"/>
    </source>
</evidence>
<proteinExistence type="inferred from homology"/>
<feature type="binding site" evidence="12">
    <location>
        <position position="409"/>
    </location>
    <ligand>
        <name>substrate</name>
    </ligand>
</feature>
<comment type="cofactor">
    <cofactor evidence="1">
        <name>Mn(2+)</name>
        <dbReference type="ChEBI" id="CHEBI:29035"/>
    </cofactor>
</comment>
<evidence type="ECO:0000256" key="7">
    <source>
        <dbReference type="ARBA" id="ARBA00047780"/>
    </source>
</evidence>
<evidence type="ECO:0000256" key="14">
    <source>
        <dbReference type="PROSITE-ProRule" id="PRU00464"/>
    </source>
</evidence>
<dbReference type="Pfam" id="PF00795">
    <property type="entry name" value="CN_hydrolase"/>
    <property type="match status" value="1"/>
</dbReference>
<dbReference type="EC" id="3.6.1.29" evidence="3"/>
<dbReference type="PROSITE" id="PS01227">
    <property type="entry name" value="UPF0012"/>
    <property type="match status" value="1"/>
</dbReference>
<dbReference type="Gene3D" id="3.30.428.10">
    <property type="entry name" value="HIT-like"/>
    <property type="match status" value="1"/>
</dbReference>
<feature type="domain" description="CN hydrolase" evidence="15">
    <location>
        <begin position="39"/>
        <end position="288"/>
    </location>
</feature>
<feature type="domain" description="HIT" evidence="16">
    <location>
        <begin position="327"/>
        <end position="435"/>
    </location>
</feature>
<dbReference type="PROSITE" id="PS00892">
    <property type="entry name" value="HIT_1"/>
    <property type="match status" value="1"/>
</dbReference>
<keyword evidence="4" id="KW-0547">Nucleotide-binding</keyword>
<dbReference type="CDD" id="cd01275">
    <property type="entry name" value="FHIT"/>
    <property type="match status" value="1"/>
</dbReference>
<feature type="short sequence motif" description="Histidine triad motif" evidence="14">
    <location>
        <begin position="420"/>
        <end position="424"/>
    </location>
</feature>
<name>A0AAV7X6C8_9NEOP</name>
<evidence type="ECO:0000313" key="17">
    <source>
        <dbReference type="EMBL" id="KAJ1520232.1"/>
    </source>
</evidence>
<evidence type="ECO:0000256" key="1">
    <source>
        <dbReference type="ARBA" id="ARBA00001936"/>
    </source>
</evidence>
<comment type="subunit">
    <text evidence="2">Homotetramer.</text>
</comment>
<evidence type="ECO:0000259" key="16">
    <source>
        <dbReference type="PROSITE" id="PS51084"/>
    </source>
</evidence>
<feature type="site" description="Important for induction of apoptosis" evidence="13">
    <location>
        <position position="440"/>
    </location>
</feature>
<dbReference type="FunFam" id="3.30.428.10:FF:000011">
    <property type="entry name" value="Fragile histidine triad"/>
    <property type="match status" value="1"/>
</dbReference>
<evidence type="ECO:0000256" key="4">
    <source>
        <dbReference type="ARBA" id="ARBA00022741"/>
    </source>
</evidence>
<protein>
    <recommendedName>
        <fullName evidence="10">Nitrilase and fragile histidine triad fusion protein NitFhit</fullName>
        <ecNumber evidence="3">3.6.1.29</ecNumber>
    </recommendedName>
</protein>
<dbReference type="EMBL" id="JAPTSV010000015">
    <property type="protein sequence ID" value="KAJ1520232.1"/>
    <property type="molecule type" value="Genomic_DNA"/>
</dbReference>
<feature type="active site" description="Tele-AMP-histidine intermediate" evidence="11">
    <location>
        <position position="422"/>
    </location>
</feature>
<comment type="similarity">
    <text evidence="9">In the N-terminal section; belongs to the UPF0012 family.</text>
</comment>
<evidence type="ECO:0000256" key="5">
    <source>
        <dbReference type="ARBA" id="ARBA00022801"/>
    </source>
</evidence>
<accession>A0AAV7X6C8</accession>
<dbReference type="InterPro" id="IPR003010">
    <property type="entry name" value="C-N_Hydrolase"/>
</dbReference>
<evidence type="ECO:0000313" key="18">
    <source>
        <dbReference type="Proteomes" id="UP001075354"/>
    </source>
</evidence>
<sequence length="478" mass="53506">MPNFRQLPMSVSWRHLQLLRRQTYFGVVKMSSSNTSQKSIIAVCQMRATDNKEENLETCRNLVASAKQFNAQMVFLPEACDYIAKNKNQTIEMSEDISNGPTINAFKVLATQHQVWLSLGGIHEKVDEKTVRNVHVLLNPDGQVVARYAKLHLFDVDYKEGNVFLKESSYCKPGDEVVPPVPTPVGNIGLSICYDLRFPELSTRLRMQGADVLTYPSAFTFATGAAHWEPLLRARAIESQCYVVAAAQCGAHSEKRSSWGHAMIVDPWGSVIAQCSDGVGVAVAEINHDMLRKTRLSMPVLQHRRNDVYPSLKPTTLSLIDDKVEPECFQFGQVTVKGSGIFAKTNLSMAFTNKKCVVPGHVLVAPLRCVSRMSELTPEEVSDLFKLVHEVLPIVEKTYEGTSVTVVVQDGTDAGQSIRHVHVHILPRRRGDYLNNDDIYRDLAKHDKEDSTVGQWRTEEEMASEALMLRTEFKKSSS</sequence>
<evidence type="ECO:0000256" key="10">
    <source>
        <dbReference type="ARBA" id="ARBA00069577"/>
    </source>
</evidence>
<dbReference type="InterPro" id="IPR036265">
    <property type="entry name" value="HIT-like_sf"/>
</dbReference>
<evidence type="ECO:0000256" key="3">
    <source>
        <dbReference type="ARBA" id="ARBA00012377"/>
    </source>
</evidence>
<dbReference type="InterPro" id="IPR011146">
    <property type="entry name" value="HIT-like"/>
</dbReference>
<keyword evidence="18" id="KW-1185">Reference proteome</keyword>
<comment type="catalytic activity">
    <reaction evidence="7">
        <text>P(1),P(3)-bis(5'-adenosyl) triphosphate + H2O = AMP + ADP + 2 H(+)</text>
        <dbReference type="Rhea" id="RHEA:13893"/>
        <dbReference type="ChEBI" id="CHEBI:15377"/>
        <dbReference type="ChEBI" id="CHEBI:15378"/>
        <dbReference type="ChEBI" id="CHEBI:58529"/>
        <dbReference type="ChEBI" id="CHEBI:456215"/>
        <dbReference type="ChEBI" id="CHEBI:456216"/>
        <dbReference type="EC" id="3.6.1.29"/>
    </reaction>
</comment>
<dbReference type="CDD" id="cd07572">
    <property type="entry name" value="nit"/>
    <property type="match status" value="1"/>
</dbReference>
<dbReference type="SUPFAM" id="SSF56317">
    <property type="entry name" value="Carbon-nitrogen hydrolase"/>
    <property type="match status" value="1"/>
</dbReference>
<evidence type="ECO:0000259" key="15">
    <source>
        <dbReference type="PROSITE" id="PS50263"/>
    </source>
</evidence>
<dbReference type="SUPFAM" id="SSF54197">
    <property type="entry name" value="HIT-like"/>
    <property type="match status" value="1"/>
</dbReference>
<dbReference type="FunFam" id="3.60.110.10:FF:000005">
    <property type="entry name" value="nitrilase homolog 1 isoform X1"/>
    <property type="match status" value="1"/>
</dbReference>
<evidence type="ECO:0000256" key="8">
    <source>
        <dbReference type="ARBA" id="ARBA00057461"/>
    </source>
</evidence>
<dbReference type="Proteomes" id="UP001075354">
    <property type="component" value="Chromosome 15"/>
</dbReference>
<dbReference type="InterPro" id="IPR019808">
    <property type="entry name" value="Histidine_triad_CS"/>
</dbReference>
<dbReference type="Gene3D" id="3.60.110.10">
    <property type="entry name" value="Carbon-nitrogen hydrolase"/>
    <property type="match status" value="1"/>
</dbReference>
<reference evidence="17" key="1">
    <citation type="submission" date="2022-12" db="EMBL/GenBank/DDBJ databases">
        <title>Chromosome-level genome assembly of the bean flower thrips Megalurothrips usitatus.</title>
        <authorList>
            <person name="Ma L."/>
            <person name="Liu Q."/>
            <person name="Li H."/>
            <person name="Cai W."/>
        </authorList>
    </citation>
    <scope>NUCLEOTIDE SEQUENCE</scope>
    <source>
        <strain evidence="17">Cailab_2022a</strain>
    </source>
</reference>
<evidence type="ECO:0000256" key="9">
    <source>
        <dbReference type="ARBA" id="ARBA00061127"/>
    </source>
</evidence>
<dbReference type="Pfam" id="PF01230">
    <property type="entry name" value="HIT"/>
    <property type="match status" value="1"/>
</dbReference>
<evidence type="ECO:0000256" key="13">
    <source>
        <dbReference type="PIRSR" id="PIRSR639383-3"/>
    </source>
</evidence>
<comment type="caution">
    <text evidence="17">The sequence shown here is derived from an EMBL/GenBank/DDBJ whole genome shotgun (WGS) entry which is preliminary data.</text>
</comment>
<dbReference type="PANTHER" id="PTHR23088:SF27">
    <property type="entry name" value="DEAMINATED GLUTATHIONE AMIDASE"/>
    <property type="match status" value="1"/>
</dbReference>
<evidence type="ECO:0000256" key="12">
    <source>
        <dbReference type="PIRSR" id="PIRSR639383-2"/>
    </source>
</evidence>
<feature type="binding site" evidence="12">
    <location>
        <position position="353"/>
    </location>
    <ligand>
        <name>substrate</name>
    </ligand>
</feature>
<keyword evidence="5" id="KW-0378">Hydrolase</keyword>
<evidence type="ECO:0000256" key="11">
    <source>
        <dbReference type="PIRSR" id="PIRSR639383-1"/>
    </source>
</evidence>
<keyword evidence="6" id="KW-0511">Multifunctional enzyme</keyword>